<evidence type="ECO:0000313" key="1">
    <source>
        <dbReference type="EMBL" id="MCH4552893.1"/>
    </source>
</evidence>
<proteinExistence type="predicted"/>
<accession>A0ABS9RIW1</accession>
<evidence type="ECO:0008006" key="3">
    <source>
        <dbReference type="Google" id="ProtNLM"/>
    </source>
</evidence>
<protein>
    <recommendedName>
        <fullName evidence="3">Haem-binding uptake Tiki superfamily ChaN domain-containing protein</fullName>
    </recommendedName>
</protein>
<keyword evidence="2" id="KW-1185">Reference proteome</keyword>
<dbReference type="Proteomes" id="UP001156141">
    <property type="component" value="Unassembled WGS sequence"/>
</dbReference>
<evidence type="ECO:0000313" key="2">
    <source>
        <dbReference type="Proteomes" id="UP001156141"/>
    </source>
</evidence>
<sequence>MKKPIYVALLSFVVLSCKTKEVEIMEITFENRYKFTNEIEKSVLGENPDYQDSSVDYSYVVNHEKALEHWDLAMNAQPKEHKQKQLDSVRNLYKVNDAKDYILSQADHEKIIIINEMHCNATHRIFTEELLKDLYAKGYKNLCVEALYNDGSDTLLNALRYSKYEFGTYLWNPQFSNMIREALKIGFKIHAYETKGDIGGEVREIDQANNMAKIIKENPDEKFLIHCGSGHALEGYIKFFGGAALAGRLHQLTGIDPFTIDQVFYSEKSKRENSNIFSQAFNFENYSILLDKNSKPFGYKKGEERMDLVVFHPMTTYNNKRPNWVFERGNKDVEINMNKINLEFPVMVLAFNSNEDLHEAIPIDITEVEKRDAGCHLGLPKGNYNIVVTNKSESILFKKDVL</sequence>
<dbReference type="EMBL" id="JAKVQD010000003">
    <property type="protein sequence ID" value="MCH4552893.1"/>
    <property type="molecule type" value="Genomic_DNA"/>
</dbReference>
<name>A0ABS9RIW1_9FLAO</name>
<dbReference type="RefSeq" id="WP_240573280.1">
    <property type="nucleotide sequence ID" value="NZ_CP136709.1"/>
</dbReference>
<gene>
    <name evidence="1" type="ORF">MKW35_09690</name>
</gene>
<comment type="caution">
    <text evidence="1">The sequence shown here is derived from an EMBL/GenBank/DDBJ whole genome shotgun (WGS) entry which is preliminary data.</text>
</comment>
<reference evidence="1" key="1">
    <citation type="submission" date="2022-02" db="EMBL/GenBank/DDBJ databases">
        <title>Aestuariibaculum sp., a marine bacterium isolated from sediment in Guangxi.</title>
        <authorList>
            <person name="Ying J."/>
        </authorList>
    </citation>
    <scope>NUCLEOTIDE SEQUENCE</scope>
    <source>
        <strain evidence="1">L182</strain>
    </source>
</reference>
<dbReference type="PROSITE" id="PS51257">
    <property type="entry name" value="PROKAR_LIPOPROTEIN"/>
    <property type="match status" value="1"/>
</dbReference>
<organism evidence="1 2">
    <name type="scientific">Aestuariibaculum lutulentum</name>
    <dbReference type="NCBI Taxonomy" id="2920935"/>
    <lineage>
        <taxon>Bacteria</taxon>
        <taxon>Pseudomonadati</taxon>
        <taxon>Bacteroidota</taxon>
        <taxon>Flavobacteriia</taxon>
        <taxon>Flavobacteriales</taxon>
        <taxon>Flavobacteriaceae</taxon>
    </lineage>
</organism>